<dbReference type="InterPro" id="IPR012495">
    <property type="entry name" value="TadE-like_dom"/>
</dbReference>
<evidence type="ECO:0000313" key="4">
    <source>
        <dbReference type="Proteomes" id="UP000199435"/>
    </source>
</evidence>
<organism evidence="3 4">
    <name type="scientific">Rhizobium miluonense</name>
    <dbReference type="NCBI Taxonomy" id="411945"/>
    <lineage>
        <taxon>Bacteria</taxon>
        <taxon>Pseudomonadati</taxon>
        <taxon>Pseudomonadota</taxon>
        <taxon>Alphaproteobacteria</taxon>
        <taxon>Hyphomicrobiales</taxon>
        <taxon>Rhizobiaceae</taxon>
        <taxon>Rhizobium/Agrobacterium group</taxon>
        <taxon>Rhizobium</taxon>
    </lineage>
</organism>
<dbReference type="EMBL" id="FMAH01000009">
    <property type="protein sequence ID" value="SCB23052.1"/>
    <property type="molecule type" value="Genomic_DNA"/>
</dbReference>
<evidence type="ECO:0000256" key="1">
    <source>
        <dbReference type="SAM" id="Phobius"/>
    </source>
</evidence>
<evidence type="ECO:0000313" key="3">
    <source>
        <dbReference type="EMBL" id="SCB23052.1"/>
    </source>
</evidence>
<feature type="transmembrane region" description="Helical" evidence="1">
    <location>
        <begin position="21"/>
        <end position="49"/>
    </location>
</feature>
<dbReference type="Pfam" id="PF07811">
    <property type="entry name" value="TadE"/>
    <property type="match status" value="1"/>
</dbReference>
<proteinExistence type="predicted"/>
<keyword evidence="4" id="KW-1185">Reference proteome</keyword>
<keyword evidence="1" id="KW-0472">Membrane</keyword>
<dbReference type="AlphaFoldDB" id="A0A1C3V5K6"/>
<gene>
    <name evidence="3" type="ORF">GA0061102_100922</name>
</gene>
<keyword evidence="1" id="KW-0812">Transmembrane</keyword>
<sequence>MMRFGLSKPLHRLLADRKGAAAVEFALLIFPLSLMIFAIIEVSVMFFAASSLDASVQKMSRMIRTGEAASASMTLTDFKAKICADMALTFSCSDNLLIKVDVISNLSSITSATPIDSTGNLAVTETFATGKASDYMLVQAFLPWASVVNYFTYSSAKLADGRYLLGATVLLRNEPS</sequence>
<dbReference type="STRING" id="411945.GA0061102_100922"/>
<name>A0A1C3V5K6_9HYPH</name>
<evidence type="ECO:0000259" key="2">
    <source>
        <dbReference type="Pfam" id="PF07811"/>
    </source>
</evidence>
<keyword evidence="1" id="KW-1133">Transmembrane helix</keyword>
<feature type="domain" description="TadE-like" evidence="2">
    <location>
        <begin position="19"/>
        <end position="57"/>
    </location>
</feature>
<dbReference type="Proteomes" id="UP000199435">
    <property type="component" value="Unassembled WGS sequence"/>
</dbReference>
<dbReference type="OrthoDB" id="7349713at2"/>
<accession>A0A1C3V5K6</accession>
<reference evidence="4" key="1">
    <citation type="submission" date="2016-08" db="EMBL/GenBank/DDBJ databases">
        <authorList>
            <person name="Varghese N."/>
            <person name="Submissions Spin"/>
        </authorList>
    </citation>
    <scope>NUCLEOTIDE SEQUENCE [LARGE SCALE GENOMIC DNA]</scope>
    <source>
        <strain evidence="4">HAMBI 2971</strain>
    </source>
</reference>
<dbReference type="RefSeq" id="WP_092846641.1">
    <property type="nucleotide sequence ID" value="NZ_FMAH01000009.1"/>
</dbReference>
<protein>
    <submittedName>
        <fullName evidence="3">Flp pilus assembly protein TadG</fullName>
    </submittedName>
</protein>